<dbReference type="InterPro" id="IPR029016">
    <property type="entry name" value="GAF-like_dom_sf"/>
</dbReference>
<feature type="domain" description="GAF" evidence="2">
    <location>
        <begin position="100"/>
        <end position="242"/>
    </location>
</feature>
<keyword evidence="4" id="KW-1185">Reference proteome</keyword>
<evidence type="ECO:0000259" key="2">
    <source>
        <dbReference type="SMART" id="SM00065"/>
    </source>
</evidence>
<evidence type="ECO:0000313" key="4">
    <source>
        <dbReference type="Proteomes" id="UP000485058"/>
    </source>
</evidence>
<dbReference type="SMART" id="SM00065">
    <property type="entry name" value="GAF"/>
    <property type="match status" value="1"/>
</dbReference>
<reference evidence="3 4" key="1">
    <citation type="submission" date="2020-02" db="EMBL/GenBank/DDBJ databases">
        <title>Draft genome sequence of Haematococcus lacustris strain NIES-144.</title>
        <authorList>
            <person name="Morimoto D."/>
            <person name="Nakagawa S."/>
            <person name="Yoshida T."/>
            <person name="Sawayama S."/>
        </authorList>
    </citation>
    <scope>NUCLEOTIDE SEQUENCE [LARGE SCALE GENOMIC DNA]</scope>
    <source>
        <strain evidence="3 4">NIES-144</strain>
    </source>
</reference>
<dbReference type="SUPFAM" id="SSF55781">
    <property type="entry name" value="GAF domain-like"/>
    <property type="match status" value="1"/>
</dbReference>
<dbReference type="AlphaFoldDB" id="A0A699YKH6"/>
<comment type="caution">
    <text evidence="3">The sequence shown here is derived from an EMBL/GenBank/DDBJ whole genome shotgun (WGS) entry which is preliminary data.</text>
</comment>
<evidence type="ECO:0000313" key="3">
    <source>
        <dbReference type="EMBL" id="GFH09785.1"/>
    </source>
</evidence>
<dbReference type="PANTHER" id="PTHR43102">
    <property type="entry name" value="SLR1143 PROTEIN"/>
    <property type="match status" value="1"/>
</dbReference>
<proteinExistence type="predicted"/>
<dbReference type="Pfam" id="PF01590">
    <property type="entry name" value="GAF"/>
    <property type="match status" value="1"/>
</dbReference>
<dbReference type="PANTHER" id="PTHR43102:SF2">
    <property type="entry name" value="GAF DOMAIN-CONTAINING PROTEIN"/>
    <property type="match status" value="1"/>
</dbReference>
<sequence length="336" mass="36302">MGNCASCQGSAVKEDVHGGGRYAEKRSKLEVFGHSSVELIHHPVDVEAAAKAAVVKDVPAEPGVAPLGQAYQPHLQGPPLPPCEEGRQMTMQLLGKMDAPADAELETILKLVRSIFQAPTALVALFSDRHIRVIQGGGLFDRGDVPWRQSFCAWTMASQQNQVMVINDAQKDARFADNPFVQGSPGVRHYVGAPLVAANGHRLGSLCYIDIKPRELDPGQALILGNMAEMVVRHIEKDISLQLRSADNRELNKAYGQLKRAVDCRWLPGPGASHPQSRVSLRVTTWDASVTSCLSPCLAPAPQSRRRSVPDGTLQPFCSISTASKASQRAPPGLRC</sequence>
<accession>A0A699YKH6</accession>
<organism evidence="3 4">
    <name type="scientific">Haematococcus lacustris</name>
    <name type="common">Green alga</name>
    <name type="synonym">Haematococcus pluvialis</name>
    <dbReference type="NCBI Taxonomy" id="44745"/>
    <lineage>
        <taxon>Eukaryota</taxon>
        <taxon>Viridiplantae</taxon>
        <taxon>Chlorophyta</taxon>
        <taxon>core chlorophytes</taxon>
        <taxon>Chlorophyceae</taxon>
        <taxon>CS clade</taxon>
        <taxon>Chlamydomonadales</taxon>
        <taxon>Haematococcaceae</taxon>
        <taxon>Haematococcus</taxon>
    </lineage>
</organism>
<keyword evidence="1" id="KW-0675">Receptor</keyword>
<keyword evidence="3" id="KW-0808">Transferase</keyword>
<keyword evidence="3" id="KW-0418">Kinase</keyword>
<dbReference type="Proteomes" id="UP000485058">
    <property type="component" value="Unassembled WGS sequence"/>
</dbReference>
<gene>
    <name evidence="3" type="ORF">HaLaN_04994</name>
</gene>
<dbReference type="Gene3D" id="3.30.450.40">
    <property type="match status" value="1"/>
</dbReference>
<dbReference type="InterPro" id="IPR003018">
    <property type="entry name" value="GAF"/>
</dbReference>
<evidence type="ECO:0000256" key="1">
    <source>
        <dbReference type="ARBA" id="ARBA00023170"/>
    </source>
</evidence>
<dbReference type="GO" id="GO:0016301">
    <property type="term" value="F:kinase activity"/>
    <property type="evidence" value="ECO:0007669"/>
    <property type="project" value="UniProtKB-KW"/>
</dbReference>
<name>A0A699YKH6_HAELA</name>
<dbReference type="EMBL" id="BLLF01000263">
    <property type="protein sequence ID" value="GFH09785.1"/>
    <property type="molecule type" value="Genomic_DNA"/>
</dbReference>
<protein>
    <submittedName>
        <fullName evidence="3">Protein kinase domain-containing protein</fullName>
    </submittedName>
</protein>